<reference evidence="4 5" key="1">
    <citation type="submission" date="2018-06" db="EMBL/GenBank/DDBJ databases">
        <title>Echinicola strongylocentroti sp. nov., isolated from a sea urchin Strongylocentrotus intermedius.</title>
        <authorList>
            <person name="Bae S.S."/>
        </authorList>
    </citation>
    <scope>NUCLEOTIDE SEQUENCE [LARGE SCALE GENOMIC DNA]</scope>
    <source>
        <strain evidence="4 5">MEBiC08714</strain>
    </source>
</reference>
<dbReference type="InterPro" id="IPR012480">
    <property type="entry name" value="Hepar_II_III_C"/>
</dbReference>
<dbReference type="InterPro" id="IPR008929">
    <property type="entry name" value="Chondroitin_lyas"/>
</dbReference>
<dbReference type="KEGG" id="est:DN752_22945"/>
<organism evidence="4 5">
    <name type="scientific">Echinicola strongylocentroti</name>
    <dbReference type="NCBI Taxonomy" id="1795355"/>
    <lineage>
        <taxon>Bacteria</taxon>
        <taxon>Pseudomonadati</taxon>
        <taxon>Bacteroidota</taxon>
        <taxon>Cytophagia</taxon>
        <taxon>Cytophagales</taxon>
        <taxon>Cyclobacteriaceae</taxon>
        <taxon>Echinicola</taxon>
    </lineage>
</organism>
<dbReference type="PANTHER" id="PTHR38045">
    <property type="entry name" value="CHROMOSOME 1, WHOLE GENOME SHOTGUN SEQUENCE"/>
    <property type="match status" value="1"/>
</dbReference>
<evidence type="ECO:0000313" key="5">
    <source>
        <dbReference type="Proteomes" id="UP000248688"/>
    </source>
</evidence>
<protein>
    <recommendedName>
        <fullName evidence="3">Heparinase II/III-like C-terminal domain-containing protein</fullName>
    </recommendedName>
</protein>
<feature type="coiled-coil region" evidence="2">
    <location>
        <begin position="46"/>
        <end position="80"/>
    </location>
</feature>
<gene>
    <name evidence="4" type="ORF">DN752_22945</name>
</gene>
<evidence type="ECO:0000259" key="3">
    <source>
        <dbReference type="Pfam" id="PF07940"/>
    </source>
</evidence>
<comment type="subcellular location">
    <subcellularLocation>
        <location evidence="1">Cell envelope</location>
    </subcellularLocation>
</comment>
<name>A0A2Z4IQ62_9BACT</name>
<dbReference type="PANTHER" id="PTHR38045:SF1">
    <property type="entry name" value="HEPARINASE II_III-LIKE PROTEIN"/>
    <property type="match status" value="1"/>
</dbReference>
<dbReference type="Gene3D" id="2.70.98.70">
    <property type="match status" value="1"/>
</dbReference>
<dbReference type="OrthoDB" id="175534at2"/>
<dbReference type="GO" id="GO:0016829">
    <property type="term" value="F:lyase activity"/>
    <property type="evidence" value="ECO:0007669"/>
    <property type="project" value="InterPro"/>
</dbReference>
<dbReference type="AlphaFoldDB" id="A0A2Z4IQ62"/>
<feature type="domain" description="Heparinase II/III-like C-terminal" evidence="3">
    <location>
        <begin position="378"/>
        <end position="540"/>
    </location>
</feature>
<accession>A0A2Z4IQ62</accession>
<dbReference type="EMBL" id="CP030041">
    <property type="protein sequence ID" value="AWW32768.1"/>
    <property type="molecule type" value="Genomic_DNA"/>
</dbReference>
<keyword evidence="5" id="KW-1185">Reference proteome</keyword>
<evidence type="ECO:0000256" key="2">
    <source>
        <dbReference type="SAM" id="Coils"/>
    </source>
</evidence>
<keyword evidence="2" id="KW-0175">Coiled coil</keyword>
<dbReference type="Pfam" id="PF07940">
    <property type="entry name" value="Hepar_II_III_C"/>
    <property type="match status" value="1"/>
</dbReference>
<dbReference type="Gene3D" id="1.50.10.100">
    <property type="entry name" value="Chondroitin AC/alginate lyase"/>
    <property type="match status" value="1"/>
</dbReference>
<dbReference type="SUPFAM" id="SSF48230">
    <property type="entry name" value="Chondroitin AC/alginate lyase"/>
    <property type="match status" value="1"/>
</dbReference>
<evidence type="ECO:0000313" key="4">
    <source>
        <dbReference type="EMBL" id="AWW32768.1"/>
    </source>
</evidence>
<evidence type="ECO:0000256" key="1">
    <source>
        <dbReference type="ARBA" id="ARBA00004196"/>
    </source>
</evidence>
<dbReference type="GO" id="GO:0030313">
    <property type="term" value="C:cell envelope"/>
    <property type="evidence" value="ECO:0007669"/>
    <property type="project" value="UniProtKB-SubCell"/>
</dbReference>
<sequence length="777" mass="88345">MVVCKKSKQFMIKVFYSLVIGVLMLGWSQHGYAQKRQYLLHTADNIERLKTQVENDDKIADAWEDQLRKAEQVVKSDRQSASDCQVLALAYRMTGREAFAEKIREILLANIDKDTWESQGLLNRTPSWKGGLRTSHTSFFLSLGFDAAYEHLSEDDKQKIAKGIVRLGIKPQMENWLDPETSFHTFDTMGHNWWSACVYMAGLSAIAVRNEIPEAERWIEEIAGTAGEWIGYSGSVLQNKIPTFDQDGGFYESINYAAYGVSQYLLFRYALEQAMPSMEQEDFPILEKVVDFFIHTTYYVEGDLPLSVNFGDTNVHRNGNSCVVLLYNLGYRDDRYTWYLNQVNKGSDKEGLEVNSPNGLILYPDLPTLEGDYTPDLAHSHLYKEMDWATMRNSWENDATMLAVKSGFSWNHAHADAGSFILFHQGKNLIIDSGNSSYGNPLYTTYYCQSEAHNVILWDGKGQDRKDPYFGTVNHGDLHHLIDGDHYKYLLADASGPYAHLLRRNYRSFLWVGDVILVIDDLLAHQPGKFEWLLHYNGVSKRSGKDLSIKEGDAEVLVRPLFPETFPDAGLPHDFPEQMRLEEKMGYKDHEPENKVPYWSISHFEESARTKFVNAIVLKEDGQPVPEVEPFEGKDFLGVRITQGGEVTEVYFNLLADGRLKHRNSVINMNGWETDAYLTALTFDVGSDRTTSENVKKLFVGHGSYLRRDGQVMVHSLSKLYGEFGFDDDGKAYIDGQAGAKVSMNGSSFERFQVNGQSVNHSVDEESGLFTFRLSDK</sequence>
<proteinExistence type="predicted"/>
<dbReference type="Proteomes" id="UP000248688">
    <property type="component" value="Chromosome"/>
</dbReference>